<evidence type="ECO:0000313" key="2">
    <source>
        <dbReference type="Proteomes" id="UP000031258"/>
    </source>
</evidence>
<protein>
    <submittedName>
        <fullName evidence="1">Uncharacterized protein</fullName>
    </submittedName>
</protein>
<dbReference type="STRING" id="86105.NF27_DT00770"/>
<dbReference type="AlphaFoldDB" id="A0A0C1QMN7"/>
<dbReference type="EMBL" id="JSWE01000096">
    <property type="protein sequence ID" value="KIE05303.1"/>
    <property type="molecule type" value="Genomic_DNA"/>
</dbReference>
<proteinExistence type="predicted"/>
<dbReference type="RefSeq" id="WP_039456338.1">
    <property type="nucleotide sequence ID" value="NZ_JSWE01000096.1"/>
</dbReference>
<sequence length="62" mass="6942">MSDDRFKAVFIGNKKTIILEKNKLTKEDIKADIICGFGRKPLYGLPFGDNDNLLSDNGILLN</sequence>
<reference evidence="1 2" key="1">
    <citation type="submission" date="2014-11" db="EMBL/GenBank/DDBJ databases">
        <title>A Rickettsiales Symbiont of Amoebae With Ancient Features.</title>
        <authorList>
            <person name="Schulz F."/>
            <person name="Martijn J."/>
            <person name="Wascher F."/>
            <person name="Kostanjsek R."/>
            <person name="Ettema T.J."/>
            <person name="Horn M."/>
        </authorList>
    </citation>
    <scope>NUCLEOTIDE SEQUENCE [LARGE SCALE GENOMIC DNA]</scope>
    <source>
        <strain evidence="1 2">UWC36</strain>
    </source>
</reference>
<keyword evidence="2" id="KW-1185">Reference proteome</keyword>
<name>A0A0C1QMN7_9RICK</name>
<accession>A0A0C1QMN7</accession>
<dbReference type="Proteomes" id="UP000031258">
    <property type="component" value="Unassembled WGS sequence"/>
</dbReference>
<comment type="caution">
    <text evidence="1">The sequence shown here is derived from an EMBL/GenBank/DDBJ whole genome shotgun (WGS) entry which is preliminary data.</text>
</comment>
<gene>
    <name evidence="1" type="ORF">NF27_DT00770</name>
</gene>
<evidence type="ECO:0000313" key="1">
    <source>
        <dbReference type="EMBL" id="KIE05303.1"/>
    </source>
</evidence>
<organism evidence="1 2">
    <name type="scientific">Candidatus Jidaibacter acanthamoebae</name>
    <dbReference type="NCBI Taxonomy" id="86105"/>
    <lineage>
        <taxon>Bacteria</taxon>
        <taxon>Pseudomonadati</taxon>
        <taxon>Pseudomonadota</taxon>
        <taxon>Alphaproteobacteria</taxon>
        <taxon>Rickettsiales</taxon>
        <taxon>Candidatus Midichloriaceae</taxon>
        <taxon>Candidatus Jidaibacter</taxon>
    </lineage>
</organism>
<dbReference type="OrthoDB" id="9962861at2"/>